<feature type="domain" description="EGF-like" evidence="8">
    <location>
        <begin position="857"/>
        <end position="892"/>
    </location>
</feature>
<feature type="disulfide bond" evidence="6">
    <location>
        <begin position="1108"/>
        <end position="1117"/>
    </location>
</feature>
<dbReference type="InterPro" id="IPR051355">
    <property type="entry name" value="Notch/Slit_guidance"/>
</dbReference>
<comment type="caution">
    <text evidence="6">Lacks conserved residue(s) required for the propagation of feature annotation.</text>
</comment>
<dbReference type="InterPro" id="IPR003410">
    <property type="entry name" value="HYR_dom"/>
</dbReference>
<feature type="domain" description="EGF-like" evidence="8">
    <location>
        <begin position="924"/>
        <end position="960"/>
    </location>
</feature>
<feature type="domain" description="EGF-like" evidence="8">
    <location>
        <begin position="1120"/>
        <end position="1156"/>
    </location>
</feature>
<evidence type="ECO:0000256" key="3">
    <source>
        <dbReference type="ARBA" id="ARBA00022737"/>
    </source>
</evidence>
<dbReference type="InterPro" id="IPR011641">
    <property type="entry name" value="Tyr-kin_ephrin_A/B_rcpt-like"/>
</dbReference>
<organism evidence="11 12">
    <name type="scientific">Tegillarca granosa</name>
    <name type="common">Malaysian cockle</name>
    <name type="synonym">Anadara granosa</name>
    <dbReference type="NCBI Taxonomy" id="220873"/>
    <lineage>
        <taxon>Eukaryota</taxon>
        <taxon>Metazoa</taxon>
        <taxon>Spiralia</taxon>
        <taxon>Lophotrochozoa</taxon>
        <taxon>Mollusca</taxon>
        <taxon>Bivalvia</taxon>
        <taxon>Autobranchia</taxon>
        <taxon>Pteriomorphia</taxon>
        <taxon>Arcoida</taxon>
        <taxon>Arcoidea</taxon>
        <taxon>Arcidae</taxon>
        <taxon>Tegillarca</taxon>
    </lineage>
</organism>
<feature type="disulfide bond" evidence="6">
    <location>
        <begin position="1146"/>
        <end position="1155"/>
    </location>
</feature>
<dbReference type="SMART" id="SM00181">
    <property type="entry name" value="EGF"/>
    <property type="match status" value="15"/>
</dbReference>
<dbReference type="InterPro" id="IPR013032">
    <property type="entry name" value="EGF-like_CS"/>
</dbReference>
<gene>
    <name evidence="11" type="ORF">KUTeg_003213</name>
</gene>
<dbReference type="PROSITE" id="PS00010">
    <property type="entry name" value="ASX_HYDROXYL"/>
    <property type="match status" value="8"/>
</dbReference>
<feature type="domain" description="Sushi" evidence="10">
    <location>
        <begin position="254"/>
        <end position="317"/>
    </location>
</feature>
<feature type="domain" description="EGF-like" evidence="8">
    <location>
        <begin position="894"/>
        <end position="923"/>
    </location>
</feature>
<dbReference type="PROSITE" id="PS01187">
    <property type="entry name" value="EGF_CA"/>
    <property type="match status" value="5"/>
</dbReference>
<feature type="domain" description="HYR" evidence="9">
    <location>
        <begin position="388"/>
        <end position="474"/>
    </location>
</feature>
<feature type="domain" description="EGF-like" evidence="8">
    <location>
        <begin position="1003"/>
        <end position="1040"/>
    </location>
</feature>
<feature type="domain" description="EGF-like" evidence="8">
    <location>
        <begin position="1080"/>
        <end position="1118"/>
    </location>
</feature>
<keyword evidence="1 6" id="KW-0245">EGF-like domain</keyword>
<keyword evidence="7" id="KW-0768">Sushi</keyword>
<dbReference type="Pfam" id="PF00084">
    <property type="entry name" value="Sushi"/>
    <property type="match status" value="1"/>
</dbReference>
<dbReference type="CDD" id="cd00054">
    <property type="entry name" value="EGF_CA"/>
    <property type="match status" value="10"/>
</dbReference>
<evidence type="ECO:0000256" key="2">
    <source>
        <dbReference type="ARBA" id="ARBA00022729"/>
    </source>
</evidence>
<feature type="disulfide bond" evidence="6">
    <location>
        <begin position="950"/>
        <end position="959"/>
    </location>
</feature>
<dbReference type="SMART" id="SM00179">
    <property type="entry name" value="EGF_CA"/>
    <property type="match status" value="12"/>
</dbReference>
<keyword evidence="12" id="KW-1185">Reference proteome</keyword>
<feature type="domain" description="EGF-like" evidence="8">
    <location>
        <begin position="1226"/>
        <end position="1267"/>
    </location>
</feature>
<feature type="disulfide bond" evidence="6">
    <location>
        <begin position="882"/>
        <end position="891"/>
    </location>
</feature>
<dbReference type="InterPro" id="IPR000436">
    <property type="entry name" value="Sushi_SCR_CCP_dom"/>
</dbReference>
<evidence type="ECO:0000313" key="11">
    <source>
        <dbReference type="EMBL" id="KAJ8318122.1"/>
    </source>
</evidence>
<evidence type="ECO:0000256" key="1">
    <source>
        <dbReference type="ARBA" id="ARBA00022536"/>
    </source>
</evidence>
<dbReference type="PROSITE" id="PS50825">
    <property type="entry name" value="HYR"/>
    <property type="match status" value="1"/>
</dbReference>
<feature type="disulfide bond" evidence="6">
    <location>
        <begin position="1068"/>
        <end position="1077"/>
    </location>
</feature>
<feature type="disulfide bond" evidence="6">
    <location>
        <begin position="1295"/>
        <end position="1304"/>
    </location>
</feature>
<dbReference type="InterPro" id="IPR001881">
    <property type="entry name" value="EGF-like_Ca-bd_dom"/>
</dbReference>
<dbReference type="InterPro" id="IPR000152">
    <property type="entry name" value="EGF-type_Asp/Asn_hydroxyl_site"/>
</dbReference>
<evidence type="ECO:0000256" key="4">
    <source>
        <dbReference type="ARBA" id="ARBA00023157"/>
    </source>
</evidence>
<dbReference type="Pfam" id="PF14670">
    <property type="entry name" value="FXa_inhibition"/>
    <property type="match status" value="1"/>
</dbReference>
<dbReference type="PANTHER" id="PTHR45836:SF23">
    <property type="entry name" value="NEUROGENIC LOCUS NOTCH HOMOLOG PROTEIN 1"/>
    <property type="match status" value="1"/>
</dbReference>
<dbReference type="Pfam" id="PF07699">
    <property type="entry name" value="Ephrin_rec_like"/>
    <property type="match status" value="2"/>
</dbReference>
<evidence type="ECO:0000313" key="12">
    <source>
        <dbReference type="Proteomes" id="UP001217089"/>
    </source>
</evidence>
<protein>
    <submittedName>
        <fullName evidence="11">Uncharacterized protein</fullName>
    </submittedName>
</protein>
<dbReference type="PRINTS" id="PR00010">
    <property type="entry name" value="EGFBLOOD"/>
</dbReference>
<dbReference type="SUPFAM" id="SSF57535">
    <property type="entry name" value="Complement control module/SCR domain"/>
    <property type="match status" value="3"/>
</dbReference>
<dbReference type="Pfam" id="PF00008">
    <property type="entry name" value="EGF"/>
    <property type="match status" value="6"/>
</dbReference>
<feature type="domain" description="Sushi" evidence="10">
    <location>
        <begin position="103"/>
        <end position="163"/>
    </location>
</feature>
<dbReference type="SMART" id="SM01411">
    <property type="entry name" value="Ephrin_rec_like"/>
    <property type="match status" value="3"/>
</dbReference>
<feature type="domain" description="Sushi" evidence="10">
    <location>
        <begin position="475"/>
        <end position="542"/>
    </location>
</feature>
<dbReference type="InterPro" id="IPR018097">
    <property type="entry name" value="EGF_Ca-bd_CS"/>
</dbReference>
<dbReference type="InterPro" id="IPR000742">
    <property type="entry name" value="EGF"/>
</dbReference>
<dbReference type="SUPFAM" id="SSF57184">
    <property type="entry name" value="Growth factor receptor domain"/>
    <property type="match status" value="4"/>
</dbReference>
<dbReference type="PROSITE" id="PS01186">
    <property type="entry name" value="EGF_2"/>
    <property type="match status" value="6"/>
</dbReference>
<dbReference type="SUPFAM" id="SSF57196">
    <property type="entry name" value="EGF/Laminin"/>
    <property type="match status" value="5"/>
</dbReference>
<keyword evidence="3" id="KW-0677">Repeat</keyword>
<feature type="disulfide bond" evidence="6">
    <location>
        <begin position="861"/>
        <end position="871"/>
    </location>
</feature>
<keyword evidence="5" id="KW-0325">Glycoprotein</keyword>
<dbReference type="Pfam" id="PF07645">
    <property type="entry name" value="EGF_CA"/>
    <property type="match status" value="2"/>
</dbReference>
<evidence type="ECO:0000256" key="6">
    <source>
        <dbReference type="PROSITE-ProRule" id="PRU00076"/>
    </source>
</evidence>
<dbReference type="PROSITE" id="PS00022">
    <property type="entry name" value="EGF_1"/>
    <property type="match status" value="8"/>
</dbReference>
<dbReference type="SMART" id="SM00032">
    <property type="entry name" value="CCP"/>
    <property type="match status" value="4"/>
</dbReference>
<dbReference type="InterPro" id="IPR035976">
    <property type="entry name" value="Sushi/SCR/CCP_sf"/>
</dbReference>
<dbReference type="PANTHER" id="PTHR45836">
    <property type="entry name" value="SLIT HOMOLOG"/>
    <property type="match status" value="1"/>
</dbReference>
<dbReference type="Pfam" id="PF12661">
    <property type="entry name" value="hEGF"/>
    <property type="match status" value="2"/>
</dbReference>
<evidence type="ECO:0000259" key="10">
    <source>
        <dbReference type="PROSITE" id="PS50923"/>
    </source>
</evidence>
<proteinExistence type="predicted"/>
<accession>A0ABQ9FNA9</accession>
<dbReference type="PROSITE" id="PS50923">
    <property type="entry name" value="SUSHI"/>
    <property type="match status" value="3"/>
</dbReference>
<dbReference type="CDD" id="cd00033">
    <property type="entry name" value="CCP"/>
    <property type="match status" value="2"/>
</dbReference>
<dbReference type="Proteomes" id="UP001217089">
    <property type="component" value="Unassembled WGS sequence"/>
</dbReference>
<dbReference type="Gene3D" id="2.10.50.10">
    <property type="entry name" value="Tumor Necrosis Factor Receptor, subunit A, domain 2"/>
    <property type="match status" value="2"/>
</dbReference>
<comment type="caution">
    <text evidence="11">The sequence shown here is derived from an EMBL/GenBank/DDBJ whole genome shotgun (WGS) entry which is preliminary data.</text>
</comment>
<feature type="disulfide bond" evidence="6">
    <location>
        <begin position="971"/>
        <end position="988"/>
    </location>
</feature>
<feature type="disulfide bond" evidence="6">
    <location>
        <begin position="1030"/>
        <end position="1039"/>
    </location>
</feature>
<feature type="domain" description="EGF-like" evidence="8">
    <location>
        <begin position="819"/>
        <end position="855"/>
    </location>
</feature>
<feature type="disulfide bond" evidence="7">
    <location>
        <begin position="105"/>
        <end position="148"/>
    </location>
</feature>
<feature type="domain" description="EGF-like" evidence="8">
    <location>
        <begin position="962"/>
        <end position="1000"/>
    </location>
</feature>
<keyword evidence="4 6" id="KW-1015">Disulfide bond</keyword>
<feature type="disulfide bond" evidence="6">
    <location>
        <begin position="845"/>
        <end position="854"/>
    </location>
</feature>
<keyword evidence="2" id="KW-0732">Signal</keyword>
<name>A0ABQ9FNA9_TEGGR</name>
<dbReference type="Gene3D" id="2.10.25.10">
    <property type="entry name" value="Laminin"/>
    <property type="match status" value="13"/>
</dbReference>
<dbReference type="EMBL" id="JARBDR010000214">
    <property type="protein sequence ID" value="KAJ8318122.1"/>
    <property type="molecule type" value="Genomic_DNA"/>
</dbReference>
<dbReference type="PROSITE" id="PS50026">
    <property type="entry name" value="EGF_3"/>
    <property type="match status" value="11"/>
</dbReference>
<evidence type="ECO:0000256" key="5">
    <source>
        <dbReference type="ARBA" id="ARBA00023180"/>
    </source>
</evidence>
<evidence type="ECO:0000256" key="7">
    <source>
        <dbReference type="PROSITE-ProRule" id="PRU00302"/>
    </source>
</evidence>
<feature type="domain" description="EGF-like" evidence="8">
    <location>
        <begin position="1042"/>
        <end position="1078"/>
    </location>
</feature>
<sequence>MTVRSACSVLEDCMNTEGSHTCSCISGYYRNSTGNCDDVDECSTNNGGCSEICDNTVGSYACSCQNGYTLFTENGTEQYNIASGETGLVSGDVYRINHTCVRVQCPSLSALLNGFAMDGDQTSYHFGDKVTFRCNLGFILIGNDTNTCNSTGQWTETFPSCQVARCQVVIPSNLNNPPSVTKLDPVPYKGFVLFTCNIPGKVIDCGVPEQIKNEFITSYDNTTFGNQFNVSCQNFYLLHGNSSQGDLVVRCLAMRCPDPGRPLGGSKGASDYSVYSTVTFTCDRPGFLLSDPYPLQCIPSTDNQTLVWNSSVPTCSDKTPPVITGCPGESLALKMYSSAGFIIPTFTDNSGSVYNVTVEPSDFDPSNPVLQNIKKLIWVFKQRNHSFSDETAPVIQCPESYIAYLYAEDESRTITFTRADFNVTDNVGVNSFTFSPDSVNVSINTLNKAFTIKATASDFEGNIGTCYYQIMVKAVSCLPLSLPTPVHASTNCSSKDNSTGYYCEVRCDQGYYFYEKFENEVFVTECNTGGDWSNRYIPSCVATEATSYVQEYDLFYATENETEQYSSQCLTLYRTSLEARLTRVSSSLTNLCVLLGQTNNVITIAGLSLSYSSSNFTQFSLKYSIQFLPKGLKYFDYCVDLTRRSFTGLTDAIKDLKSVTGVNGCPNVETTTTTVIKDEEDCPSYLKSRIPGSGRKVCFQVTCPPGSFRNATGMCELCPLGTFKNFQGSALCVACSPWKWTYNTGSTSETDCVATCRNGLHSSSKLPPCSECPANHYRDTADTCTKCPTGSSTSCKECPVGTVTSSVGVTSKNFCFNADTFLCYTGRCQNGAACRVINRDYVCDCPAGFTGKNCEFIIDYCASQPCFYGNCTNRPNNYICDCPAGVTGTQCEIEPDDCSSNPCNNGAVCIDGVLNYTCLCLPGYHDECQSSPCLNKGICKDTINGYNCDCPQEFTGSRCESPKNQCANQPCTNASGCYDDFVTGQPVCICKPGFIAAHYSCNLIDSCTKYRPCKNGGSCHNVEGGYHCSCVEGYSGSHCQHNADECSSNPCQNSAKCTDGLNSYQCSCLPGYKGKNCDEDINECQTGPCDPVGVSSCDNTVGSYRCSCKPGYSGSTCAENIDECSSNPCYHGGTCFDLINDFRCKCIDGWKGKRCETLVQYCTDVQNPCENNANCVSLFNDYFCRIHVKTMLTVSACLMTISVGGFTVLFRCKCTDGWKGKRCETLVQYCTDVQNPCENNANCVSLFNDYFCRCPTETSGYTGVRCETNIDDCTGVTCPGGGICIDSIDSYLCRCPVGKFGSDCKEDVDNDFNHPELGNKIIVGKANIENIGTFKNVVPYGQPDTQGFEVYTQKVCPDGQVLLDEDCVYCPSGYEVVGGTSCQCPPGYRADGLNRFCLKCPFGEYQPNENQKSCLPCPNGTTTRLEGADNVGKCEVRRLCNLFQ</sequence>
<feature type="domain" description="EGF-like" evidence="8">
    <location>
        <begin position="1269"/>
        <end position="1305"/>
    </location>
</feature>
<feature type="non-terminal residue" evidence="11">
    <location>
        <position position="1444"/>
    </location>
</feature>
<dbReference type="InterPro" id="IPR009030">
    <property type="entry name" value="Growth_fac_rcpt_cys_sf"/>
</dbReference>
<evidence type="ECO:0000259" key="8">
    <source>
        <dbReference type="PROSITE" id="PS50026"/>
    </source>
</evidence>
<evidence type="ECO:0000259" key="9">
    <source>
        <dbReference type="PROSITE" id="PS50825"/>
    </source>
</evidence>
<feature type="disulfide bond" evidence="7">
    <location>
        <begin position="134"/>
        <end position="161"/>
    </location>
</feature>
<dbReference type="Gene3D" id="2.10.70.10">
    <property type="entry name" value="Complement Module, domain 1"/>
    <property type="match status" value="4"/>
</dbReference>
<feature type="disulfide bond" evidence="6">
    <location>
        <begin position="1089"/>
        <end position="1106"/>
    </location>
</feature>
<reference evidence="11 12" key="1">
    <citation type="submission" date="2022-12" db="EMBL/GenBank/DDBJ databases">
        <title>Chromosome-level genome of Tegillarca granosa.</title>
        <authorList>
            <person name="Kim J."/>
        </authorList>
    </citation>
    <scope>NUCLEOTIDE SEQUENCE [LARGE SCALE GENOMIC DNA]</scope>
    <source>
        <strain evidence="11">Teg-2019</strain>
        <tissue evidence="11">Adductor muscle</tissue>
    </source>
</reference>
<dbReference type="InterPro" id="IPR049883">
    <property type="entry name" value="NOTCH1_EGF-like"/>
</dbReference>